<comment type="caution">
    <text evidence="1">The sequence shown here is derived from an EMBL/GenBank/DDBJ whole genome shotgun (WGS) entry which is preliminary data.</text>
</comment>
<protein>
    <submittedName>
        <fullName evidence="1">Uncharacterized protein</fullName>
    </submittedName>
</protein>
<dbReference type="Proteomes" id="UP001372338">
    <property type="component" value="Unassembled WGS sequence"/>
</dbReference>
<name>A0AAN9I666_CROPI</name>
<evidence type="ECO:0000313" key="2">
    <source>
        <dbReference type="Proteomes" id="UP001372338"/>
    </source>
</evidence>
<evidence type="ECO:0000313" key="1">
    <source>
        <dbReference type="EMBL" id="KAK7261716.1"/>
    </source>
</evidence>
<sequence length="128" mass="14724">MAGNFYWIKVGLVKGCVYIQEETPFRYASIWALPLCKAEKPPPPLLNFTYKFPKPHPNSPSPNFPQPYSHSNRRRRRHRCSCTFPISLLHWVLGFGLKLLLCEAIVAYIDRCIANQVCEVPNTQLIGH</sequence>
<dbReference type="AlphaFoldDB" id="A0AAN9I666"/>
<dbReference type="EMBL" id="JAYWIO010000005">
    <property type="protein sequence ID" value="KAK7261716.1"/>
    <property type="molecule type" value="Genomic_DNA"/>
</dbReference>
<keyword evidence="2" id="KW-1185">Reference proteome</keyword>
<reference evidence="1 2" key="1">
    <citation type="submission" date="2024-01" db="EMBL/GenBank/DDBJ databases">
        <title>The genomes of 5 underutilized Papilionoideae crops provide insights into root nodulation and disease resistanc.</title>
        <authorList>
            <person name="Yuan L."/>
        </authorList>
    </citation>
    <scope>NUCLEOTIDE SEQUENCE [LARGE SCALE GENOMIC DNA]</scope>
    <source>
        <strain evidence="1">ZHUSHIDOU_FW_LH</strain>
        <tissue evidence="1">Leaf</tissue>
    </source>
</reference>
<accession>A0AAN9I666</accession>
<gene>
    <name evidence="1" type="ORF">RIF29_28034</name>
</gene>
<organism evidence="1 2">
    <name type="scientific">Crotalaria pallida</name>
    <name type="common">Smooth rattlebox</name>
    <name type="synonym">Crotalaria striata</name>
    <dbReference type="NCBI Taxonomy" id="3830"/>
    <lineage>
        <taxon>Eukaryota</taxon>
        <taxon>Viridiplantae</taxon>
        <taxon>Streptophyta</taxon>
        <taxon>Embryophyta</taxon>
        <taxon>Tracheophyta</taxon>
        <taxon>Spermatophyta</taxon>
        <taxon>Magnoliopsida</taxon>
        <taxon>eudicotyledons</taxon>
        <taxon>Gunneridae</taxon>
        <taxon>Pentapetalae</taxon>
        <taxon>rosids</taxon>
        <taxon>fabids</taxon>
        <taxon>Fabales</taxon>
        <taxon>Fabaceae</taxon>
        <taxon>Papilionoideae</taxon>
        <taxon>50 kb inversion clade</taxon>
        <taxon>genistoids sensu lato</taxon>
        <taxon>core genistoids</taxon>
        <taxon>Crotalarieae</taxon>
        <taxon>Crotalaria</taxon>
    </lineage>
</organism>
<proteinExistence type="predicted"/>